<name>A0A439DZQ8_9MYCO</name>
<dbReference type="InterPro" id="IPR036271">
    <property type="entry name" value="Tet_transcr_reg_TetR-rel_C_sf"/>
</dbReference>
<dbReference type="Pfam" id="PF00440">
    <property type="entry name" value="TetR_N"/>
    <property type="match status" value="1"/>
</dbReference>
<evidence type="ECO:0000259" key="5">
    <source>
        <dbReference type="PROSITE" id="PS50977"/>
    </source>
</evidence>
<dbReference type="RefSeq" id="WP_241566421.1">
    <property type="nucleotide sequence ID" value="NZ_ATDN01000001.1"/>
</dbReference>
<dbReference type="InterPro" id="IPR000595">
    <property type="entry name" value="cNMP-bd_dom"/>
</dbReference>
<feature type="domain" description="Cyclic nucleotide-binding" evidence="4">
    <location>
        <begin position="63"/>
        <end position="125"/>
    </location>
</feature>
<accession>A0A439DZQ8</accession>
<dbReference type="GO" id="GO:0000976">
    <property type="term" value="F:transcription cis-regulatory region binding"/>
    <property type="evidence" value="ECO:0007669"/>
    <property type="project" value="TreeGrafter"/>
</dbReference>
<feature type="domain" description="HTH tetR-type" evidence="5">
    <location>
        <begin position="25"/>
        <end position="85"/>
    </location>
</feature>
<protein>
    <submittedName>
        <fullName evidence="6">TetR family transcriptional regulator</fullName>
    </submittedName>
</protein>
<keyword evidence="7" id="KW-1185">Reference proteome</keyword>
<feature type="DNA-binding region" description="H-T-H motif" evidence="2">
    <location>
        <begin position="48"/>
        <end position="67"/>
    </location>
</feature>
<dbReference type="EMBL" id="ATDN01000001">
    <property type="protein sequence ID" value="RWA23666.1"/>
    <property type="molecule type" value="Genomic_DNA"/>
</dbReference>
<dbReference type="GO" id="GO:0003700">
    <property type="term" value="F:DNA-binding transcription factor activity"/>
    <property type="evidence" value="ECO:0007669"/>
    <property type="project" value="TreeGrafter"/>
</dbReference>
<dbReference type="SUPFAM" id="SSF46689">
    <property type="entry name" value="Homeodomain-like"/>
    <property type="match status" value="1"/>
</dbReference>
<organism evidence="6 7">
    <name type="scientific">Mycolicibacterium elephantis DSM 44368</name>
    <dbReference type="NCBI Taxonomy" id="1335622"/>
    <lineage>
        <taxon>Bacteria</taxon>
        <taxon>Bacillati</taxon>
        <taxon>Actinomycetota</taxon>
        <taxon>Actinomycetes</taxon>
        <taxon>Mycobacteriales</taxon>
        <taxon>Mycobacteriaceae</taxon>
        <taxon>Mycolicibacterium</taxon>
    </lineage>
</organism>
<evidence type="ECO:0000259" key="4">
    <source>
        <dbReference type="PROSITE" id="PS50042"/>
    </source>
</evidence>
<dbReference type="AlphaFoldDB" id="A0A439DZQ8"/>
<dbReference type="InterPro" id="IPR001647">
    <property type="entry name" value="HTH_TetR"/>
</dbReference>
<dbReference type="Gene3D" id="1.10.357.10">
    <property type="entry name" value="Tetracycline Repressor, domain 2"/>
    <property type="match status" value="1"/>
</dbReference>
<evidence type="ECO:0000256" key="3">
    <source>
        <dbReference type="SAM" id="MobiDB-lite"/>
    </source>
</evidence>
<sequence>MRRPVPPEQAASSRRSARRPQPRGDERRQRLLEAFEEQLQTHSLADISVAEVAKAAGLKRPAFYFYFAGKHEIVTELLTRIFQDDVFTIGGFLAGGGDPRASVTEAMTRTFESWHAHRTLFRAMLDARDSDPEARAIWEQWLQRYEDFVCDFIATQPTIDIPEPKAIAHALISMNERVLDRHIRSDDGPEAAAPLLAAIVHIWHTTLFGGATQ</sequence>
<dbReference type="Pfam" id="PF21313">
    <property type="entry name" value="EthR_C"/>
    <property type="match status" value="1"/>
</dbReference>
<comment type="caution">
    <text evidence="6">The sequence shown here is derived from an EMBL/GenBank/DDBJ whole genome shotgun (WGS) entry which is preliminary data.</text>
</comment>
<dbReference type="PANTHER" id="PTHR30055:SF184">
    <property type="entry name" value="HTH-TYPE TRANSCRIPTIONAL REGULATOR ETHR"/>
    <property type="match status" value="1"/>
</dbReference>
<evidence type="ECO:0000313" key="6">
    <source>
        <dbReference type="EMBL" id="RWA23666.1"/>
    </source>
</evidence>
<dbReference type="PROSITE" id="PS50042">
    <property type="entry name" value="CNMP_BINDING_3"/>
    <property type="match status" value="1"/>
</dbReference>
<dbReference type="PROSITE" id="PS50977">
    <property type="entry name" value="HTH_TETR_2"/>
    <property type="match status" value="1"/>
</dbReference>
<keyword evidence="1 2" id="KW-0238">DNA-binding</keyword>
<evidence type="ECO:0000256" key="2">
    <source>
        <dbReference type="PROSITE-ProRule" id="PRU00335"/>
    </source>
</evidence>
<dbReference type="InterPro" id="IPR050109">
    <property type="entry name" value="HTH-type_TetR-like_transc_reg"/>
</dbReference>
<dbReference type="PANTHER" id="PTHR30055">
    <property type="entry name" value="HTH-TYPE TRANSCRIPTIONAL REGULATOR RUTR"/>
    <property type="match status" value="1"/>
</dbReference>
<reference evidence="6 7" key="1">
    <citation type="submission" date="2013-06" db="EMBL/GenBank/DDBJ databases">
        <title>The draft sequence of the Mycobacterium elephantis genome.</title>
        <authorList>
            <person name="Pettersson F.B."/>
            <person name="Das S."/>
            <person name="Dasgupta S."/>
            <person name="Bhattacharya A."/>
            <person name="Kirsebom L.A."/>
        </authorList>
    </citation>
    <scope>NUCLEOTIDE SEQUENCE [LARGE SCALE GENOMIC DNA]</scope>
    <source>
        <strain evidence="6 7">DSM 44368</strain>
    </source>
</reference>
<dbReference type="Gene3D" id="1.10.10.60">
    <property type="entry name" value="Homeodomain-like"/>
    <property type="match status" value="1"/>
</dbReference>
<dbReference type="InterPro" id="IPR009057">
    <property type="entry name" value="Homeodomain-like_sf"/>
</dbReference>
<proteinExistence type="predicted"/>
<evidence type="ECO:0000256" key="1">
    <source>
        <dbReference type="ARBA" id="ARBA00023125"/>
    </source>
</evidence>
<gene>
    <name evidence="6" type="ORF">MELE44368_00260</name>
</gene>
<dbReference type="SUPFAM" id="SSF48498">
    <property type="entry name" value="Tetracyclin repressor-like, C-terminal domain"/>
    <property type="match status" value="1"/>
</dbReference>
<dbReference type="Proteomes" id="UP000287177">
    <property type="component" value="Unassembled WGS sequence"/>
</dbReference>
<evidence type="ECO:0000313" key="7">
    <source>
        <dbReference type="Proteomes" id="UP000287177"/>
    </source>
</evidence>
<feature type="region of interest" description="Disordered" evidence="3">
    <location>
        <begin position="1"/>
        <end position="27"/>
    </location>
</feature>
<dbReference type="InterPro" id="IPR049397">
    <property type="entry name" value="EthR_C"/>
</dbReference>